<reference evidence="2" key="2">
    <citation type="submission" date="2020-09" db="EMBL/GenBank/DDBJ databases">
        <authorList>
            <person name="Sun Q."/>
            <person name="Zhou Y."/>
        </authorList>
    </citation>
    <scope>NUCLEOTIDE SEQUENCE</scope>
    <source>
        <strain evidence="2">CGMCC 4.7278</strain>
    </source>
</reference>
<dbReference type="Proteomes" id="UP000612956">
    <property type="component" value="Unassembled WGS sequence"/>
</dbReference>
<reference evidence="2" key="1">
    <citation type="journal article" date="2014" name="Int. J. Syst. Evol. Microbiol.">
        <title>Complete genome sequence of Corynebacterium casei LMG S-19264T (=DSM 44701T), isolated from a smear-ripened cheese.</title>
        <authorList>
            <consortium name="US DOE Joint Genome Institute (JGI-PGF)"/>
            <person name="Walter F."/>
            <person name="Albersmeier A."/>
            <person name="Kalinowski J."/>
            <person name="Ruckert C."/>
        </authorList>
    </citation>
    <scope>NUCLEOTIDE SEQUENCE</scope>
    <source>
        <strain evidence="2">CGMCC 4.7278</strain>
    </source>
</reference>
<evidence type="ECO:0000256" key="1">
    <source>
        <dbReference type="SAM" id="Phobius"/>
    </source>
</evidence>
<keyword evidence="1" id="KW-1133">Transmembrane helix</keyword>
<accession>A0A917QLU8</accession>
<organism evidence="2 3">
    <name type="scientific">Nocardia camponoti</name>
    <dbReference type="NCBI Taxonomy" id="1616106"/>
    <lineage>
        <taxon>Bacteria</taxon>
        <taxon>Bacillati</taxon>
        <taxon>Actinomycetota</taxon>
        <taxon>Actinomycetes</taxon>
        <taxon>Mycobacteriales</taxon>
        <taxon>Nocardiaceae</taxon>
        <taxon>Nocardia</taxon>
    </lineage>
</organism>
<gene>
    <name evidence="2" type="ORF">GCM10011591_29320</name>
</gene>
<sequence length="123" mass="12997">MRWCAWGASALGGFIGAAGLLFAGAMVVARLAGRESELDYTTAAIFGGLGAVYLAGAIMLARRSNIGRRILVVVSGLMTAATLLVVALNWWGGPLTTWLALNVVLLALSYCKPTRQWTRKTLG</sequence>
<protein>
    <submittedName>
        <fullName evidence="2">Uncharacterized protein</fullName>
    </submittedName>
</protein>
<keyword evidence="1" id="KW-0812">Transmembrane</keyword>
<name>A0A917QLU8_9NOCA</name>
<feature type="transmembrane region" description="Helical" evidence="1">
    <location>
        <begin position="43"/>
        <end position="61"/>
    </location>
</feature>
<feature type="transmembrane region" description="Helical" evidence="1">
    <location>
        <begin position="70"/>
        <end position="89"/>
    </location>
</feature>
<dbReference type="EMBL" id="BMMW01000002">
    <property type="protein sequence ID" value="GGK55471.1"/>
    <property type="molecule type" value="Genomic_DNA"/>
</dbReference>
<keyword evidence="3" id="KW-1185">Reference proteome</keyword>
<evidence type="ECO:0000313" key="2">
    <source>
        <dbReference type="EMBL" id="GGK55471.1"/>
    </source>
</evidence>
<keyword evidence="1" id="KW-0472">Membrane</keyword>
<evidence type="ECO:0000313" key="3">
    <source>
        <dbReference type="Proteomes" id="UP000612956"/>
    </source>
</evidence>
<dbReference type="AlphaFoldDB" id="A0A917QLU8"/>
<comment type="caution">
    <text evidence="2">The sequence shown here is derived from an EMBL/GenBank/DDBJ whole genome shotgun (WGS) entry which is preliminary data.</text>
</comment>
<proteinExistence type="predicted"/>